<name>A0A834PHK9_MARMO</name>
<evidence type="ECO:0000256" key="8">
    <source>
        <dbReference type="ARBA" id="ARBA00022679"/>
    </source>
</evidence>
<dbReference type="InterPro" id="IPR020831">
    <property type="entry name" value="GlycerAld/Erythrose_P_DH"/>
</dbReference>
<dbReference type="EMBL" id="WJEC01008809">
    <property type="protein sequence ID" value="KAF7459932.1"/>
    <property type="molecule type" value="Genomic_DNA"/>
</dbReference>
<evidence type="ECO:0000256" key="6">
    <source>
        <dbReference type="ARBA" id="ARBA00013119"/>
    </source>
</evidence>
<comment type="subcellular location">
    <subcellularLocation>
        <location evidence="2">Cytoplasm</location>
        <location evidence="2">Cytoskeleton</location>
    </subcellularLocation>
    <subcellularLocation>
        <location evidence="3">Cytoplasm</location>
        <location evidence="3">Cytosol</location>
    </subcellularLocation>
    <subcellularLocation>
        <location evidence="1">Nucleus</location>
    </subcellularLocation>
</comment>
<keyword evidence="10" id="KW-0702">S-nitrosylation</keyword>
<dbReference type="GO" id="GO:0005856">
    <property type="term" value="C:cytoskeleton"/>
    <property type="evidence" value="ECO:0007669"/>
    <property type="project" value="UniProtKB-SubCell"/>
</dbReference>
<evidence type="ECO:0000256" key="3">
    <source>
        <dbReference type="ARBA" id="ARBA00004514"/>
    </source>
</evidence>
<dbReference type="SUPFAM" id="SSF55347">
    <property type="entry name" value="Glyceraldehyde-3-phosphate dehydrogenase-like, C-terminal domain"/>
    <property type="match status" value="1"/>
</dbReference>
<evidence type="ECO:0000256" key="14">
    <source>
        <dbReference type="ARBA" id="ARBA00023152"/>
    </source>
</evidence>
<comment type="similarity">
    <text evidence="5">Belongs to the glyceraldehyde-3-phosphate dehydrogenase family.</text>
</comment>
<keyword evidence="8" id="KW-0808">Transferase</keyword>
<dbReference type="GO" id="GO:0006096">
    <property type="term" value="P:glycolytic process"/>
    <property type="evidence" value="ECO:0007669"/>
    <property type="project" value="UniProtKB-KW"/>
</dbReference>
<dbReference type="PRINTS" id="PR00078">
    <property type="entry name" value="G3PDHDRGNASE"/>
</dbReference>
<dbReference type="PANTHER" id="PTHR10836">
    <property type="entry name" value="GLYCERALDEHYDE 3-PHOSPHATE DEHYDROGENASE"/>
    <property type="match status" value="1"/>
</dbReference>
<evidence type="ECO:0000256" key="17">
    <source>
        <dbReference type="ARBA" id="ARBA00031890"/>
    </source>
</evidence>
<dbReference type="Proteomes" id="UP000662637">
    <property type="component" value="Unassembled WGS sequence"/>
</dbReference>
<evidence type="ECO:0000256" key="10">
    <source>
        <dbReference type="ARBA" id="ARBA00022799"/>
    </source>
</evidence>
<comment type="caution">
    <text evidence="22">The sequence shown here is derived from an EMBL/GenBank/DDBJ whole genome shotgun (WGS) entry which is preliminary data.</text>
</comment>
<evidence type="ECO:0000256" key="4">
    <source>
        <dbReference type="ARBA" id="ARBA00004869"/>
    </source>
</evidence>
<keyword evidence="11" id="KW-0810">Translation regulation</keyword>
<evidence type="ECO:0000256" key="9">
    <source>
        <dbReference type="ARBA" id="ARBA00022703"/>
    </source>
</evidence>
<evidence type="ECO:0000256" key="12">
    <source>
        <dbReference type="ARBA" id="ARBA00023002"/>
    </source>
</evidence>
<dbReference type="GO" id="GO:0005634">
    <property type="term" value="C:nucleus"/>
    <property type="evidence" value="ECO:0007669"/>
    <property type="project" value="UniProtKB-SubCell"/>
</dbReference>
<dbReference type="AlphaFoldDB" id="A0A834PHK9"/>
<comment type="pathway">
    <text evidence="4">Carbohydrate degradation; glycolysis; pyruvate from D-glyceraldehyde 3-phosphate: step 1/5.</text>
</comment>
<gene>
    <name evidence="22" type="ORF">GHT09_019925</name>
</gene>
<evidence type="ECO:0000259" key="21">
    <source>
        <dbReference type="Pfam" id="PF02800"/>
    </source>
</evidence>
<dbReference type="GO" id="GO:0004365">
    <property type="term" value="F:glyceraldehyde-3-phosphate dehydrogenase (NAD+) (phosphorylating) activity"/>
    <property type="evidence" value="ECO:0007669"/>
    <property type="project" value="UniProtKB-EC"/>
</dbReference>
<comment type="subunit">
    <text evidence="18">Homotetramer. Interacts with TPPP; the interaction is direct. Interacts (when S-nitrosylated) with SIAH1; leading to nuclear translocation. Interacts with RILPL1/GOSPEL, leading to prevent the interaction between GAPDH and SIAH1 and prevent nuclear translocation. Interacts with CHP1; the interaction increases the binding of CHP1 with microtubules. Associates with microtubules. Interacts with EIF1AD, USP25, PRKCI and WARS1. Interacts with phosphorylated RPL13A; inhibited by oxidatively-modified low-densitity lipoprotein (LDL(ox)). Component of the GAIT complex. Interacts with FKBP6; leading to inhibit GAPDH catalytic activity. Interacts with TRAF2, promoting TRAF2 ubiquitination. Interacts with TRAF3, promoting TRAF3 ubiquitination.</text>
</comment>
<accession>A0A834PHK9</accession>
<evidence type="ECO:0000256" key="7">
    <source>
        <dbReference type="ARBA" id="ARBA00022490"/>
    </source>
</evidence>
<comment type="catalytic activity">
    <reaction evidence="20">
        <text>S-nitroso-L-cysteinyl-[GAPDH] + L-cysteinyl-[protein] = L-cysteinyl-[GAPDH] + S-nitroso-L-cysteinyl-[protein]</text>
        <dbReference type="Rhea" id="RHEA:66684"/>
        <dbReference type="Rhea" id="RHEA-COMP:10131"/>
        <dbReference type="Rhea" id="RHEA-COMP:17089"/>
        <dbReference type="Rhea" id="RHEA-COMP:17090"/>
        <dbReference type="Rhea" id="RHEA-COMP:17091"/>
        <dbReference type="ChEBI" id="CHEBI:29950"/>
        <dbReference type="ChEBI" id="CHEBI:149494"/>
    </reaction>
    <physiologicalReaction direction="left-to-right" evidence="20">
        <dbReference type="Rhea" id="RHEA:66685"/>
    </physiologicalReaction>
</comment>
<reference evidence="22" key="1">
    <citation type="submission" date="2020-08" db="EMBL/GenBank/DDBJ databases">
        <authorList>
            <person name="Shumante A."/>
            <person name="Zimin A.V."/>
            <person name="Puiu D."/>
            <person name="Salzberg S.L."/>
        </authorList>
    </citation>
    <scope>NUCLEOTIDE SEQUENCE</scope>
    <source>
        <strain evidence="22">WC2-LM</strain>
        <tissue evidence="22">Liver</tissue>
    </source>
</reference>
<dbReference type="GO" id="GO:0005829">
    <property type="term" value="C:cytosol"/>
    <property type="evidence" value="ECO:0007669"/>
    <property type="project" value="UniProtKB-SubCell"/>
</dbReference>
<comment type="catalytic activity">
    <reaction evidence="19">
        <text>D-glyceraldehyde 3-phosphate + phosphate + NAD(+) = (2R)-3-phospho-glyceroyl phosphate + NADH + H(+)</text>
        <dbReference type="Rhea" id="RHEA:10300"/>
        <dbReference type="ChEBI" id="CHEBI:15378"/>
        <dbReference type="ChEBI" id="CHEBI:43474"/>
        <dbReference type="ChEBI" id="CHEBI:57540"/>
        <dbReference type="ChEBI" id="CHEBI:57604"/>
        <dbReference type="ChEBI" id="CHEBI:57945"/>
        <dbReference type="ChEBI" id="CHEBI:59776"/>
        <dbReference type="EC" id="1.2.1.12"/>
    </reaction>
</comment>
<dbReference type="EC" id="1.2.1.12" evidence="6"/>
<keyword evidence="9" id="KW-0053">Apoptosis</keyword>
<dbReference type="InterPro" id="IPR020829">
    <property type="entry name" value="GlycerAld_3-P_DH_cat"/>
</dbReference>
<keyword evidence="13" id="KW-0520">NAD</keyword>
<dbReference type="GO" id="GO:0016740">
    <property type="term" value="F:transferase activity"/>
    <property type="evidence" value="ECO:0007669"/>
    <property type="project" value="UniProtKB-KW"/>
</dbReference>
<evidence type="ECO:0000313" key="23">
    <source>
        <dbReference type="Proteomes" id="UP000662637"/>
    </source>
</evidence>
<organism evidence="22 23">
    <name type="scientific">Marmota monax</name>
    <name type="common">Woodchuck</name>
    <dbReference type="NCBI Taxonomy" id="9995"/>
    <lineage>
        <taxon>Eukaryota</taxon>
        <taxon>Metazoa</taxon>
        <taxon>Chordata</taxon>
        <taxon>Craniata</taxon>
        <taxon>Vertebrata</taxon>
        <taxon>Euteleostomi</taxon>
        <taxon>Mammalia</taxon>
        <taxon>Eutheria</taxon>
        <taxon>Euarchontoglires</taxon>
        <taxon>Glires</taxon>
        <taxon>Rodentia</taxon>
        <taxon>Sciuromorpha</taxon>
        <taxon>Sciuridae</taxon>
        <taxon>Xerinae</taxon>
        <taxon>Marmotini</taxon>
        <taxon>Marmota</taxon>
    </lineage>
</organism>
<dbReference type="Gene3D" id="3.30.360.10">
    <property type="entry name" value="Dihydrodipicolinate Reductase, domain 2"/>
    <property type="match status" value="1"/>
</dbReference>
<proteinExistence type="inferred from homology"/>
<evidence type="ECO:0000256" key="16">
    <source>
        <dbReference type="ARBA" id="ARBA00023242"/>
    </source>
</evidence>
<dbReference type="Pfam" id="PF02800">
    <property type="entry name" value="Gp_dh_C"/>
    <property type="match status" value="1"/>
</dbReference>
<evidence type="ECO:0000256" key="20">
    <source>
        <dbReference type="ARBA" id="ARBA00048005"/>
    </source>
</evidence>
<evidence type="ECO:0000256" key="19">
    <source>
        <dbReference type="ARBA" id="ARBA00047698"/>
    </source>
</evidence>
<keyword evidence="12" id="KW-0560">Oxidoreductase</keyword>
<keyword evidence="15" id="KW-0206">Cytoskeleton</keyword>
<dbReference type="GO" id="GO:0006915">
    <property type="term" value="P:apoptotic process"/>
    <property type="evidence" value="ECO:0007669"/>
    <property type="project" value="UniProtKB-KW"/>
</dbReference>
<evidence type="ECO:0000256" key="13">
    <source>
        <dbReference type="ARBA" id="ARBA00023027"/>
    </source>
</evidence>
<evidence type="ECO:0000256" key="5">
    <source>
        <dbReference type="ARBA" id="ARBA00007406"/>
    </source>
</evidence>
<evidence type="ECO:0000256" key="1">
    <source>
        <dbReference type="ARBA" id="ARBA00004123"/>
    </source>
</evidence>
<evidence type="ECO:0000313" key="22">
    <source>
        <dbReference type="EMBL" id="KAF7459932.1"/>
    </source>
</evidence>
<keyword evidence="7" id="KW-0963">Cytoplasm</keyword>
<keyword evidence="14" id="KW-0324">Glycolysis</keyword>
<feature type="domain" description="Glyceraldehyde 3-phosphate dehydrogenase catalytic" evidence="21">
    <location>
        <begin position="16"/>
        <end position="92"/>
    </location>
</feature>
<sequence length="92" mass="10181">MNGPCGELWCDDHRPSQNMTPMPAGIAKAADQVIPELNGKLTGMAFCVSCPDVLVMDLTCLLEKATKHDNMRQELEVSLKDILDYPKDQFVS</sequence>
<dbReference type="PANTHER" id="PTHR10836:SF111">
    <property type="entry name" value="GLYCERALDEHYDE-3-PHOSPHATE DEHYDROGENASE"/>
    <property type="match status" value="1"/>
</dbReference>
<dbReference type="GO" id="GO:0006417">
    <property type="term" value="P:regulation of translation"/>
    <property type="evidence" value="ECO:0007669"/>
    <property type="project" value="UniProtKB-KW"/>
</dbReference>
<evidence type="ECO:0000256" key="15">
    <source>
        <dbReference type="ARBA" id="ARBA00023212"/>
    </source>
</evidence>
<protein>
    <recommendedName>
        <fullName evidence="6">glyceraldehyde-3-phosphate dehydrogenase (phosphorylating)</fullName>
        <ecNumber evidence="6">1.2.1.12</ecNumber>
    </recommendedName>
    <alternativeName>
        <fullName evidence="17">Peptidyl-cysteine S-nitrosylase GAPDH</fullName>
    </alternativeName>
</protein>
<keyword evidence="16" id="KW-0539">Nucleus</keyword>
<evidence type="ECO:0000256" key="2">
    <source>
        <dbReference type="ARBA" id="ARBA00004245"/>
    </source>
</evidence>
<evidence type="ECO:0000256" key="18">
    <source>
        <dbReference type="ARBA" id="ARBA00046997"/>
    </source>
</evidence>
<evidence type="ECO:0000256" key="11">
    <source>
        <dbReference type="ARBA" id="ARBA00022845"/>
    </source>
</evidence>